<reference evidence="1 2" key="1">
    <citation type="submission" date="2018-07" db="EMBL/GenBank/DDBJ databases">
        <title>New species, Clostridium PI-S10-A1B.</title>
        <authorList>
            <person name="Krishna G."/>
            <person name="Summeta K."/>
            <person name="Shikha S."/>
            <person name="Prabhu P.B."/>
            <person name="Suresh K."/>
        </authorList>
    </citation>
    <scope>NUCLEOTIDE SEQUENCE [LARGE SCALE GENOMIC DNA]</scope>
    <source>
        <strain evidence="1 2">PI-S10-A1B</strain>
    </source>
</reference>
<comment type="caution">
    <text evidence="1">The sequence shown here is derived from an EMBL/GenBank/DDBJ whole genome shotgun (WGS) entry which is preliminary data.</text>
</comment>
<proteinExistence type="predicted"/>
<sequence>MKHNISPELAELFKKKASAMGYSIREEAAEHDPQLLLSAFQNQEEICKFEKTGAMRFRRDSPFVEERKELHSLLLDLKERYDLYLNAKPLDCEGVQDFRLISEFGNHLLAAKQSKDNEIRFVTWQYDYDRSGVTLGHYYETNYEGALKDFTVRSGLIDENQLFTEEEMAVLYQSCVFRGKNDDDLTFDTERKLQDVIEKLEGNLPQEVVTQQQTVQEQEDEHGI</sequence>
<dbReference type="OrthoDB" id="2079759at2"/>
<name>A0A3E2NC97_9FIRM</name>
<accession>A0A3E2NC97</accession>
<dbReference type="AlphaFoldDB" id="A0A3E2NC97"/>
<gene>
    <name evidence="1" type="ORF">DS742_12960</name>
</gene>
<dbReference type="RefSeq" id="WP_117417418.1">
    <property type="nucleotide sequence ID" value="NZ_QOHO01000035.1"/>
</dbReference>
<dbReference type="EMBL" id="QOHO01000035">
    <property type="protein sequence ID" value="RFZ78510.1"/>
    <property type="molecule type" value="Genomic_DNA"/>
</dbReference>
<organism evidence="1 2">
    <name type="scientific">Lacrimispora amygdalina</name>
    <dbReference type="NCBI Taxonomy" id="253257"/>
    <lineage>
        <taxon>Bacteria</taxon>
        <taxon>Bacillati</taxon>
        <taxon>Bacillota</taxon>
        <taxon>Clostridia</taxon>
        <taxon>Lachnospirales</taxon>
        <taxon>Lachnospiraceae</taxon>
        <taxon>Lacrimispora</taxon>
    </lineage>
</organism>
<protein>
    <submittedName>
        <fullName evidence="1">Uncharacterized protein</fullName>
    </submittedName>
</protein>
<dbReference type="Proteomes" id="UP000260680">
    <property type="component" value="Unassembled WGS sequence"/>
</dbReference>
<evidence type="ECO:0000313" key="1">
    <source>
        <dbReference type="EMBL" id="RFZ78510.1"/>
    </source>
</evidence>
<evidence type="ECO:0000313" key="2">
    <source>
        <dbReference type="Proteomes" id="UP000260680"/>
    </source>
</evidence>